<proteinExistence type="predicted"/>
<dbReference type="Proteomes" id="UP000247612">
    <property type="component" value="Unassembled WGS sequence"/>
</dbReference>
<accession>A0A318KRZ2</accession>
<evidence type="ECO:0000313" key="1">
    <source>
        <dbReference type="EMBL" id="PXX80519.1"/>
    </source>
</evidence>
<dbReference type="InterPro" id="IPR017850">
    <property type="entry name" value="Alkaline_phosphatase_core_sf"/>
</dbReference>
<dbReference type="Gene3D" id="3.40.720.10">
    <property type="entry name" value="Alkaline Phosphatase, subunit A"/>
    <property type="match status" value="1"/>
</dbReference>
<reference evidence="1 2" key="1">
    <citation type="submission" date="2018-05" db="EMBL/GenBank/DDBJ databases">
        <title>Genomic Encyclopedia of Type Strains, Phase IV (KMG-IV): sequencing the most valuable type-strain genomes for metagenomic binning, comparative biology and taxonomic classification.</title>
        <authorList>
            <person name="Goeker M."/>
        </authorList>
    </citation>
    <scope>NUCLEOTIDE SEQUENCE [LARGE SCALE GENOMIC DNA]</scope>
    <source>
        <strain evidence="1 2">JC118</strain>
    </source>
</reference>
<dbReference type="EMBL" id="QJKH01000003">
    <property type="protein sequence ID" value="PXX80519.1"/>
    <property type="molecule type" value="Genomic_DNA"/>
</dbReference>
<evidence type="ECO:0000313" key="2">
    <source>
        <dbReference type="Proteomes" id="UP000247612"/>
    </source>
</evidence>
<gene>
    <name evidence="1" type="ORF">DES51_103114</name>
</gene>
<dbReference type="SUPFAM" id="SSF53649">
    <property type="entry name" value="Alkaline phosphatase-like"/>
    <property type="match status" value="1"/>
</dbReference>
<name>A0A318KRZ2_9FIRM</name>
<dbReference type="STRING" id="1034346.GCA_000313565_02064"/>
<dbReference type="RefSeq" id="WP_161650523.1">
    <property type="nucleotide sequence ID" value="NZ_CABKRQ010000005.1"/>
</dbReference>
<keyword evidence="2" id="KW-1185">Reference proteome</keyword>
<dbReference type="AlphaFoldDB" id="A0A318KRZ2"/>
<sequence>MEKSGWIIYHDGEISDQIKEKEIIGEIDQKLLRLDELKSMWLSYSEKKQLVLYIDGLGWHQLKASLPQCPYFSTFNTACALSSWPPITNTALASMLSGADASVHQIKSHADRSLKLSTIFDEYPGRCVYIEGERTILYTQQSALLNPRDEKDSDQAVLSCMRENLDYDFIFVHIHGYDDVCHHYSPQSRQAIDKLIWLDGQLSQLLSDVKGMIWLISDHGQHANGDKGEHGSFCEADMLVPIGLRVNENE</sequence>
<organism evidence="1 2">
    <name type="scientific">Dielma fastidiosa</name>
    <dbReference type="NCBI Taxonomy" id="1034346"/>
    <lineage>
        <taxon>Bacteria</taxon>
        <taxon>Bacillati</taxon>
        <taxon>Bacillota</taxon>
        <taxon>Erysipelotrichia</taxon>
        <taxon>Erysipelotrichales</taxon>
        <taxon>Erysipelotrichaceae</taxon>
        <taxon>Dielma</taxon>
    </lineage>
</organism>
<comment type="caution">
    <text evidence="1">The sequence shown here is derived from an EMBL/GenBank/DDBJ whole genome shotgun (WGS) entry which is preliminary data.</text>
</comment>
<protein>
    <submittedName>
        <fullName evidence="1">Type I phosphodiesterase/nucleotide pyrophosphatase</fullName>
    </submittedName>
</protein>
<dbReference type="InterPro" id="IPR002591">
    <property type="entry name" value="Phosphodiest/P_Trfase"/>
</dbReference>
<dbReference type="Pfam" id="PF01663">
    <property type="entry name" value="Phosphodiest"/>
    <property type="match status" value="1"/>
</dbReference>